<evidence type="ECO:0000259" key="3">
    <source>
        <dbReference type="PROSITE" id="PS51371"/>
    </source>
</evidence>
<proteinExistence type="predicted"/>
<accession>M0AS48</accession>
<gene>
    <name evidence="4" type="ORF">C482_08111</name>
</gene>
<dbReference type="InterPro" id="IPR046342">
    <property type="entry name" value="CBS_dom_sf"/>
</dbReference>
<evidence type="ECO:0000256" key="2">
    <source>
        <dbReference type="PROSITE-ProRule" id="PRU00703"/>
    </source>
</evidence>
<evidence type="ECO:0000256" key="1">
    <source>
        <dbReference type="ARBA" id="ARBA00023122"/>
    </source>
</evidence>
<dbReference type="Proteomes" id="UP000011693">
    <property type="component" value="Unassembled WGS sequence"/>
</dbReference>
<dbReference type="OrthoDB" id="43333at2157"/>
<dbReference type="Pfam" id="PF00571">
    <property type="entry name" value="CBS"/>
    <property type="match status" value="2"/>
</dbReference>
<keyword evidence="1 2" id="KW-0129">CBS domain</keyword>
<dbReference type="PATRIC" id="fig|1227492.4.peg.1585"/>
<evidence type="ECO:0000313" key="5">
    <source>
        <dbReference type="Proteomes" id="UP000011693"/>
    </source>
</evidence>
<evidence type="ECO:0000313" key="4">
    <source>
        <dbReference type="EMBL" id="ELZ01147.1"/>
    </source>
</evidence>
<comment type="caution">
    <text evidence="4">The sequence shown here is derived from an EMBL/GenBank/DDBJ whole genome shotgun (WGS) entry which is preliminary data.</text>
</comment>
<dbReference type="InterPro" id="IPR000644">
    <property type="entry name" value="CBS_dom"/>
</dbReference>
<dbReference type="Gene3D" id="3.10.580.10">
    <property type="entry name" value="CBS-domain"/>
    <property type="match status" value="1"/>
</dbReference>
<dbReference type="STRING" id="1227492.C482_08111"/>
<dbReference type="SMART" id="SM00116">
    <property type="entry name" value="CBS"/>
    <property type="match status" value="2"/>
</dbReference>
<dbReference type="RefSeq" id="WP_006167013.1">
    <property type="nucleotide sequence ID" value="NZ_AOIN01000046.1"/>
</dbReference>
<organism evidence="4 5">
    <name type="scientific">Natrialba chahannaoensis JCM 10990</name>
    <dbReference type="NCBI Taxonomy" id="1227492"/>
    <lineage>
        <taxon>Archaea</taxon>
        <taxon>Methanobacteriati</taxon>
        <taxon>Methanobacteriota</taxon>
        <taxon>Stenosarchaea group</taxon>
        <taxon>Halobacteria</taxon>
        <taxon>Halobacteriales</taxon>
        <taxon>Natrialbaceae</taxon>
        <taxon>Natrialba</taxon>
    </lineage>
</organism>
<keyword evidence="5" id="KW-1185">Reference proteome</keyword>
<sequence>MPIESLARSDVVTAHEDESVQELATRMDKSHVGSVVITDGDEPIGIVTDRDLATRVLGDGMDPAETTASDVMSDNITTVDQTAGFYEATELMSEHGIRRLPVCDDSNELVGIITADDLNELLADEHLQLSDVIQAQRPEY</sequence>
<dbReference type="InterPro" id="IPR051257">
    <property type="entry name" value="Diverse_CBS-Domain"/>
</dbReference>
<feature type="domain" description="CBS" evidence="3">
    <location>
        <begin position="72"/>
        <end position="129"/>
    </location>
</feature>
<protein>
    <submittedName>
        <fullName evidence="4">Signal transduction protein with CBS domains</fullName>
    </submittedName>
</protein>
<dbReference type="SUPFAM" id="SSF54631">
    <property type="entry name" value="CBS-domain pair"/>
    <property type="match status" value="1"/>
</dbReference>
<dbReference type="AlphaFoldDB" id="M0AS48"/>
<dbReference type="PROSITE" id="PS51371">
    <property type="entry name" value="CBS"/>
    <property type="match status" value="2"/>
</dbReference>
<name>M0AS48_9EURY</name>
<dbReference type="CDD" id="cd17775">
    <property type="entry name" value="CBS_pair_bact_arch"/>
    <property type="match status" value="1"/>
</dbReference>
<reference evidence="4 5" key="1">
    <citation type="journal article" date="2014" name="PLoS Genet.">
        <title>Phylogenetically driven sequencing of extremely halophilic archaea reveals strategies for static and dynamic osmo-response.</title>
        <authorList>
            <person name="Becker E.A."/>
            <person name="Seitzer P.M."/>
            <person name="Tritt A."/>
            <person name="Larsen D."/>
            <person name="Krusor M."/>
            <person name="Yao A.I."/>
            <person name="Wu D."/>
            <person name="Madern D."/>
            <person name="Eisen J.A."/>
            <person name="Darling A.E."/>
            <person name="Facciotti M.T."/>
        </authorList>
    </citation>
    <scope>NUCLEOTIDE SEQUENCE [LARGE SCALE GENOMIC DNA]</scope>
    <source>
        <strain evidence="4 5">JCM 10990</strain>
    </source>
</reference>
<dbReference type="EMBL" id="AOIN01000046">
    <property type="protein sequence ID" value="ELZ01147.1"/>
    <property type="molecule type" value="Genomic_DNA"/>
</dbReference>
<dbReference type="PANTHER" id="PTHR43080">
    <property type="entry name" value="CBS DOMAIN-CONTAINING PROTEIN CBSX3, MITOCHONDRIAL"/>
    <property type="match status" value="1"/>
</dbReference>
<feature type="domain" description="CBS" evidence="3">
    <location>
        <begin position="7"/>
        <end position="63"/>
    </location>
</feature>
<dbReference type="PANTHER" id="PTHR43080:SF2">
    <property type="entry name" value="CBS DOMAIN-CONTAINING PROTEIN"/>
    <property type="match status" value="1"/>
</dbReference>